<keyword evidence="2" id="KW-1185">Reference proteome</keyword>
<gene>
    <name evidence="1" type="ORF">MMAN_09800</name>
</gene>
<dbReference type="EMBL" id="AP022590">
    <property type="protein sequence ID" value="BBY36846.1"/>
    <property type="molecule type" value="Genomic_DNA"/>
</dbReference>
<dbReference type="RefSeq" id="WP_232068883.1">
    <property type="nucleotide sequence ID" value="NZ_AP022590.1"/>
</dbReference>
<evidence type="ECO:0000313" key="2">
    <source>
        <dbReference type="Proteomes" id="UP000465812"/>
    </source>
</evidence>
<proteinExistence type="predicted"/>
<name>A0ABN6A5W7_MYCNT</name>
<evidence type="ECO:0008006" key="3">
    <source>
        <dbReference type="Google" id="ProtNLM"/>
    </source>
</evidence>
<organism evidence="1 2">
    <name type="scientific">Mycobacterium mantenii</name>
    <dbReference type="NCBI Taxonomy" id="560555"/>
    <lineage>
        <taxon>Bacteria</taxon>
        <taxon>Bacillati</taxon>
        <taxon>Actinomycetota</taxon>
        <taxon>Actinomycetes</taxon>
        <taxon>Mycobacteriales</taxon>
        <taxon>Mycobacteriaceae</taxon>
        <taxon>Mycobacterium</taxon>
        <taxon>Mycobacterium avium complex (MAC)</taxon>
    </lineage>
</organism>
<sequence>MIPAHCRIRTDTIDAAGAITIRYNSRLHHIGLGKRRTGTKVTVLIDDRDIRVVPRSFATRFLVSGAGIAAA</sequence>
<evidence type="ECO:0000313" key="1">
    <source>
        <dbReference type="EMBL" id="BBY36846.1"/>
    </source>
</evidence>
<dbReference type="Proteomes" id="UP000465812">
    <property type="component" value="Chromosome"/>
</dbReference>
<protein>
    <recommendedName>
        <fullName evidence="3">Transposase</fullName>
    </recommendedName>
</protein>
<accession>A0ABN6A5W7</accession>
<reference evidence="1 2" key="1">
    <citation type="journal article" date="2019" name="Emerg. Microbes Infect.">
        <title>Comprehensive subspecies identification of 175 nontuberculous mycobacteria species based on 7547 genomic profiles.</title>
        <authorList>
            <person name="Matsumoto Y."/>
            <person name="Kinjo T."/>
            <person name="Motooka D."/>
            <person name="Nabeya D."/>
            <person name="Jung N."/>
            <person name="Uechi K."/>
            <person name="Horii T."/>
            <person name="Iida T."/>
            <person name="Fujita J."/>
            <person name="Nakamura S."/>
        </authorList>
    </citation>
    <scope>NUCLEOTIDE SEQUENCE [LARGE SCALE GENOMIC DNA]</scope>
    <source>
        <strain evidence="1 2">JCM 18113</strain>
    </source>
</reference>